<evidence type="ECO:0000313" key="5">
    <source>
        <dbReference type="Proteomes" id="UP001370100"/>
    </source>
</evidence>
<protein>
    <submittedName>
        <fullName evidence="4">DUF4231 domain-containing protein</fullName>
    </submittedName>
</protein>
<dbReference type="RefSeq" id="WP_337712916.1">
    <property type="nucleotide sequence ID" value="NZ_JBBEGL010000002.1"/>
</dbReference>
<evidence type="ECO:0000259" key="3">
    <source>
        <dbReference type="Pfam" id="PF18184"/>
    </source>
</evidence>
<dbReference type="Pfam" id="PF18181">
    <property type="entry name" value="SLATT_1"/>
    <property type="match status" value="1"/>
</dbReference>
<dbReference type="InterPro" id="IPR041116">
    <property type="entry name" value="SLATT_3"/>
</dbReference>
<dbReference type="InterPro" id="IPR040884">
    <property type="entry name" value="SLATT_1"/>
</dbReference>
<keyword evidence="1" id="KW-1133">Transmembrane helix</keyword>
<dbReference type="NCBIfam" id="NF033634">
    <property type="entry name" value="SLATT_1"/>
    <property type="match status" value="1"/>
</dbReference>
<keyword evidence="1" id="KW-0472">Membrane</keyword>
<name>A0ABU8N388_9PSEU</name>
<gene>
    <name evidence="4" type="ORF">WCD41_08195</name>
</gene>
<sequence>MSTDSFAFPAYLTAGEEASAGGQRRYMNTVRLRLIFLVLAAVGGAVSVTAEGNDPFAWLALVAFVACVGCEFFLFAEAPEKLWYEGRAAAESTKTLAWRYAVGGAPFPLGAPDPDGTFLGQIDEVASQLDRVVATSAGSGAQIPESLRSLRESDFATRRSAFETGRVADQVAWYTAKAVDCARKQKLFLLLTIVVEMLGIIGAVLRVTGTFDFDALGILAAVVSGLASWAQTRQYGALSTSYSIAARELTSIRDAIPKQTETQWPTFVGEAEEAISREHTLWLASRGLLLRRR</sequence>
<feature type="domain" description="SMODS and SLOG-associating 2TM effector" evidence="3">
    <location>
        <begin position="13"/>
        <end position="159"/>
    </location>
</feature>
<evidence type="ECO:0000259" key="2">
    <source>
        <dbReference type="Pfam" id="PF18181"/>
    </source>
</evidence>
<comment type="caution">
    <text evidence="4">The sequence shown here is derived from an EMBL/GenBank/DDBJ whole genome shotgun (WGS) entry which is preliminary data.</text>
</comment>
<organism evidence="4 5">
    <name type="scientific">Actinomycetospora aeridis</name>
    <dbReference type="NCBI Taxonomy" id="3129231"/>
    <lineage>
        <taxon>Bacteria</taxon>
        <taxon>Bacillati</taxon>
        <taxon>Actinomycetota</taxon>
        <taxon>Actinomycetes</taxon>
        <taxon>Pseudonocardiales</taxon>
        <taxon>Pseudonocardiaceae</taxon>
        <taxon>Actinomycetospora</taxon>
    </lineage>
</organism>
<feature type="transmembrane region" description="Helical" evidence="1">
    <location>
        <begin position="213"/>
        <end position="230"/>
    </location>
</feature>
<evidence type="ECO:0000256" key="1">
    <source>
        <dbReference type="SAM" id="Phobius"/>
    </source>
</evidence>
<feature type="domain" description="SMODS and SLOG-associating 2TM effector" evidence="2">
    <location>
        <begin position="165"/>
        <end position="282"/>
    </location>
</feature>
<accession>A0ABU8N388</accession>
<feature type="transmembrane region" description="Helical" evidence="1">
    <location>
        <begin position="32"/>
        <end position="50"/>
    </location>
</feature>
<reference evidence="4 5" key="1">
    <citation type="submission" date="2024-03" db="EMBL/GenBank/DDBJ databases">
        <title>Actinomycetospora sp. OC33-EN06, a novel actinomycete isolated from wild orchid (Aerides multiflora).</title>
        <authorList>
            <person name="Suriyachadkun C."/>
        </authorList>
    </citation>
    <scope>NUCLEOTIDE SEQUENCE [LARGE SCALE GENOMIC DNA]</scope>
    <source>
        <strain evidence="4 5">OC33-EN06</strain>
    </source>
</reference>
<proteinExistence type="predicted"/>
<dbReference type="NCBIfam" id="NF033610">
    <property type="entry name" value="SLATT_3"/>
    <property type="match status" value="1"/>
</dbReference>
<dbReference type="Proteomes" id="UP001370100">
    <property type="component" value="Unassembled WGS sequence"/>
</dbReference>
<dbReference type="EMBL" id="JBBEGL010000002">
    <property type="protein sequence ID" value="MEJ2886432.1"/>
    <property type="molecule type" value="Genomic_DNA"/>
</dbReference>
<feature type="transmembrane region" description="Helical" evidence="1">
    <location>
        <begin position="56"/>
        <end position="76"/>
    </location>
</feature>
<feature type="transmembrane region" description="Helical" evidence="1">
    <location>
        <begin position="187"/>
        <end position="207"/>
    </location>
</feature>
<dbReference type="Pfam" id="PF18184">
    <property type="entry name" value="SLATT_3"/>
    <property type="match status" value="1"/>
</dbReference>
<keyword evidence="5" id="KW-1185">Reference proteome</keyword>
<evidence type="ECO:0000313" key="4">
    <source>
        <dbReference type="EMBL" id="MEJ2886432.1"/>
    </source>
</evidence>
<keyword evidence="1" id="KW-0812">Transmembrane</keyword>